<keyword evidence="6" id="KW-0282">Flagellum</keyword>
<reference evidence="6 7" key="1">
    <citation type="submission" date="2017-04" db="EMBL/GenBank/DDBJ databases">
        <title>Draft genome sequence of Zooshikella ganghwensis VG4 isolated from Red Sea sediments.</title>
        <authorList>
            <person name="Rehman Z."/>
            <person name="Alam I."/>
            <person name="Kamau A."/>
            <person name="Bajic V."/>
            <person name="Leiknes T."/>
        </authorList>
    </citation>
    <scope>NUCLEOTIDE SEQUENCE [LARGE SCALE GENOMIC DNA]</scope>
    <source>
        <strain evidence="6 7">VG4</strain>
    </source>
</reference>
<dbReference type="GO" id="GO:0009425">
    <property type="term" value="C:bacterial-type flagellum basal body"/>
    <property type="evidence" value="ECO:0007669"/>
    <property type="project" value="UniProtKB-SubCell"/>
</dbReference>
<dbReference type="InterPro" id="IPR001624">
    <property type="entry name" value="FliE"/>
</dbReference>
<comment type="similarity">
    <text evidence="2 5">Belongs to the FliE family.</text>
</comment>
<evidence type="ECO:0000256" key="3">
    <source>
        <dbReference type="ARBA" id="ARBA00018024"/>
    </source>
</evidence>
<protein>
    <recommendedName>
        <fullName evidence="3 5">Flagellar hook-basal body complex protein FliE</fullName>
    </recommendedName>
</protein>
<dbReference type="EMBL" id="NDXW01000001">
    <property type="protein sequence ID" value="RDH46454.1"/>
    <property type="molecule type" value="Genomic_DNA"/>
</dbReference>
<evidence type="ECO:0000313" key="7">
    <source>
        <dbReference type="Proteomes" id="UP000257039"/>
    </source>
</evidence>
<dbReference type="RefSeq" id="WP_094789212.1">
    <property type="nucleotide sequence ID" value="NZ_NDXW01000001.1"/>
</dbReference>
<keyword evidence="6" id="KW-0966">Cell projection</keyword>
<dbReference type="NCBIfam" id="TIGR00205">
    <property type="entry name" value="fliE"/>
    <property type="match status" value="1"/>
</dbReference>
<dbReference type="HAMAP" id="MF_00724">
    <property type="entry name" value="FliE"/>
    <property type="match status" value="1"/>
</dbReference>
<dbReference type="Pfam" id="PF02049">
    <property type="entry name" value="FliE"/>
    <property type="match status" value="1"/>
</dbReference>
<dbReference type="Proteomes" id="UP000257039">
    <property type="component" value="Unassembled WGS sequence"/>
</dbReference>
<dbReference type="GO" id="GO:0003774">
    <property type="term" value="F:cytoskeletal motor activity"/>
    <property type="evidence" value="ECO:0007669"/>
    <property type="project" value="InterPro"/>
</dbReference>
<dbReference type="GO" id="GO:0071973">
    <property type="term" value="P:bacterial-type flagellum-dependent cell motility"/>
    <property type="evidence" value="ECO:0007669"/>
    <property type="project" value="InterPro"/>
</dbReference>
<sequence length="96" mass="10646">MNIESIEAINGISYNQLQPKAAISGSGFDAIIQQINSLDQQYKTAESSALKMASGEIENLHQVMQQIDKASRNLNLAIQVRNKCIEGLQEIMRLQV</sequence>
<evidence type="ECO:0000256" key="4">
    <source>
        <dbReference type="ARBA" id="ARBA00023143"/>
    </source>
</evidence>
<keyword evidence="7" id="KW-1185">Reference proteome</keyword>
<accession>A0A4P9VVM3</accession>
<evidence type="ECO:0000313" key="6">
    <source>
        <dbReference type="EMBL" id="RDH46454.1"/>
    </source>
</evidence>
<dbReference type="AlphaFoldDB" id="A0A4P9VVM3"/>
<dbReference type="PANTHER" id="PTHR34653:SF1">
    <property type="entry name" value="FLAGELLAR HOOK-BASAL BODY COMPLEX PROTEIN FLIE"/>
    <property type="match status" value="1"/>
</dbReference>
<dbReference type="GO" id="GO:0005198">
    <property type="term" value="F:structural molecule activity"/>
    <property type="evidence" value="ECO:0007669"/>
    <property type="project" value="UniProtKB-UniRule"/>
</dbReference>
<proteinExistence type="inferred from homology"/>
<evidence type="ECO:0000256" key="1">
    <source>
        <dbReference type="ARBA" id="ARBA00004117"/>
    </source>
</evidence>
<keyword evidence="4 5" id="KW-0975">Bacterial flagellum</keyword>
<comment type="subcellular location">
    <subcellularLocation>
        <location evidence="1 5">Bacterial flagellum basal body</location>
    </subcellularLocation>
</comment>
<gene>
    <name evidence="5 6" type="primary">fliE</name>
    <name evidence="6" type="ORF">B9G39_25015</name>
</gene>
<evidence type="ECO:0000256" key="2">
    <source>
        <dbReference type="ARBA" id="ARBA00009272"/>
    </source>
</evidence>
<evidence type="ECO:0000256" key="5">
    <source>
        <dbReference type="HAMAP-Rule" id="MF_00724"/>
    </source>
</evidence>
<dbReference type="PANTHER" id="PTHR34653">
    <property type="match status" value="1"/>
</dbReference>
<comment type="caution">
    <text evidence="6">The sequence shown here is derived from an EMBL/GenBank/DDBJ whole genome shotgun (WGS) entry which is preliminary data.</text>
</comment>
<keyword evidence="6" id="KW-0969">Cilium</keyword>
<name>A0A4P9VVM3_9GAMM</name>
<organism evidence="6 7">
    <name type="scientific">Zooshikella ganghwensis</name>
    <dbReference type="NCBI Taxonomy" id="202772"/>
    <lineage>
        <taxon>Bacteria</taxon>
        <taxon>Pseudomonadati</taxon>
        <taxon>Pseudomonadota</taxon>
        <taxon>Gammaproteobacteria</taxon>
        <taxon>Oceanospirillales</taxon>
        <taxon>Zooshikellaceae</taxon>
        <taxon>Zooshikella</taxon>
    </lineage>
</organism>